<keyword evidence="11" id="KW-1185">Reference proteome</keyword>
<dbReference type="InterPro" id="IPR002182">
    <property type="entry name" value="NB-ARC"/>
</dbReference>
<evidence type="ECO:0000259" key="9">
    <source>
        <dbReference type="Pfam" id="PF25019"/>
    </source>
</evidence>
<dbReference type="Pfam" id="PF25019">
    <property type="entry name" value="LRR_R13L1-DRL21"/>
    <property type="match status" value="1"/>
</dbReference>
<dbReference type="Pfam" id="PF23559">
    <property type="entry name" value="WHD_DRP"/>
    <property type="match status" value="1"/>
</dbReference>
<dbReference type="Proteomes" id="UP001457282">
    <property type="component" value="Unassembled WGS sequence"/>
</dbReference>
<dbReference type="GO" id="GO:0051707">
    <property type="term" value="P:response to other organism"/>
    <property type="evidence" value="ECO:0007669"/>
    <property type="project" value="UniProtKB-ARBA"/>
</dbReference>
<dbReference type="InterPro" id="IPR027417">
    <property type="entry name" value="P-loop_NTPase"/>
</dbReference>
<dbReference type="Gene3D" id="3.80.10.10">
    <property type="entry name" value="Ribonuclease Inhibitor"/>
    <property type="match status" value="4"/>
</dbReference>
<dbReference type="GO" id="GO:0005524">
    <property type="term" value="F:ATP binding"/>
    <property type="evidence" value="ECO:0007669"/>
    <property type="project" value="UniProtKB-KW"/>
</dbReference>
<keyword evidence="4" id="KW-0611">Plant defense</keyword>
<dbReference type="GO" id="GO:0043531">
    <property type="term" value="F:ADP binding"/>
    <property type="evidence" value="ECO:0007669"/>
    <property type="project" value="InterPro"/>
</dbReference>
<protein>
    <recommendedName>
        <fullName evidence="12">P-loop containing nucleoside triphosphate hydrolase, leucine-rich repeat domain, L</fullName>
    </recommendedName>
</protein>
<dbReference type="InterPro" id="IPR042197">
    <property type="entry name" value="Apaf_helical"/>
</dbReference>
<dbReference type="PANTHER" id="PTHR36766:SF51">
    <property type="entry name" value="DISEASE RESISTANCE RPP13-LIKE PROTEIN 1"/>
    <property type="match status" value="1"/>
</dbReference>
<keyword evidence="1" id="KW-0433">Leucine-rich repeat</keyword>
<dbReference type="InterPro" id="IPR038005">
    <property type="entry name" value="RX-like_CC"/>
</dbReference>
<comment type="caution">
    <text evidence="10">The sequence shown here is derived from an EMBL/GenBank/DDBJ whole genome shotgun (WGS) entry which is preliminary data.</text>
</comment>
<proteinExistence type="predicted"/>
<dbReference type="Gene3D" id="1.10.10.10">
    <property type="entry name" value="Winged helix-like DNA-binding domain superfamily/Winged helix DNA-binding domain"/>
    <property type="match status" value="1"/>
</dbReference>
<feature type="domain" description="Disease resistance protein winged helix" evidence="8">
    <location>
        <begin position="425"/>
        <end position="494"/>
    </location>
</feature>
<dbReference type="InterPro" id="IPR032675">
    <property type="entry name" value="LRR_dom_sf"/>
</dbReference>
<evidence type="ECO:0000259" key="8">
    <source>
        <dbReference type="Pfam" id="PF23559"/>
    </source>
</evidence>
<dbReference type="Pfam" id="PF18052">
    <property type="entry name" value="Rx_N"/>
    <property type="match status" value="1"/>
</dbReference>
<dbReference type="InterPro" id="IPR036388">
    <property type="entry name" value="WH-like_DNA-bd_sf"/>
</dbReference>
<dbReference type="GO" id="GO:0006952">
    <property type="term" value="P:defense response"/>
    <property type="evidence" value="ECO:0007669"/>
    <property type="project" value="UniProtKB-KW"/>
</dbReference>
<dbReference type="CDD" id="cd14798">
    <property type="entry name" value="RX-CC_like"/>
    <property type="match status" value="1"/>
</dbReference>
<dbReference type="PROSITE" id="PS51450">
    <property type="entry name" value="LRR"/>
    <property type="match status" value="1"/>
</dbReference>
<dbReference type="InterPro" id="IPR056789">
    <property type="entry name" value="LRR_R13L1-DRL21"/>
</dbReference>
<dbReference type="FunFam" id="1.10.10.10:FF:000322">
    <property type="entry name" value="Probable disease resistance protein At1g63360"/>
    <property type="match status" value="1"/>
</dbReference>
<evidence type="ECO:0000313" key="10">
    <source>
        <dbReference type="EMBL" id="KAK9914066.1"/>
    </source>
</evidence>
<dbReference type="Pfam" id="PF00931">
    <property type="entry name" value="NB-ARC"/>
    <property type="match status" value="1"/>
</dbReference>
<dbReference type="InterPro" id="IPR041118">
    <property type="entry name" value="Rx_N"/>
</dbReference>
<dbReference type="SUPFAM" id="SSF52058">
    <property type="entry name" value="L domain-like"/>
    <property type="match status" value="3"/>
</dbReference>
<dbReference type="SUPFAM" id="SSF52540">
    <property type="entry name" value="P-loop containing nucleoside triphosphate hydrolases"/>
    <property type="match status" value="1"/>
</dbReference>
<gene>
    <name evidence="10" type="ORF">M0R45_037864</name>
</gene>
<keyword evidence="5" id="KW-0067">ATP-binding</keyword>
<feature type="domain" description="NB-ARC" evidence="6">
    <location>
        <begin position="190"/>
        <end position="343"/>
    </location>
</feature>
<evidence type="ECO:0000259" key="6">
    <source>
        <dbReference type="Pfam" id="PF00931"/>
    </source>
</evidence>
<reference evidence="10 11" key="1">
    <citation type="journal article" date="2023" name="G3 (Bethesda)">
        <title>A chromosome-length genome assembly and annotation of blackberry (Rubus argutus, cv. 'Hillquist').</title>
        <authorList>
            <person name="Bruna T."/>
            <person name="Aryal R."/>
            <person name="Dudchenko O."/>
            <person name="Sargent D.J."/>
            <person name="Mead D."/>
            <person name="Buti M."/>
            <person name="Cavallini A."/>
            <person name="Hytonen T."/>
            <person name="Andres J."/>
            <person name="Pham M."/>
            <person name="Weisz D."/>
            <person name="Mascagni F."/>
            <person name="Usai G."/>
            <person name="Natali L."/>
            <person name="Bassil N."/>
            <person name="Fernandez G.E."/>
            <person name="Lomsadze A."/>
            <person name="Armour M."/>
            <person name="Olukolu B."/>
            <person name="Poorten T."/>
            <person name="Britton C."/>
            <person name="Davik J."/>
            <person name="Ashrafi H."/>
            <person name="Aiden E.L."/>
            <person name="Borodovsky M."/>
            <person name="Worthington M."/>
        </authorList>
    </citation>
    <scope>NUCLEOTIDE SEQUENCE [LARGE SCALE GENOMIC DNA]</scope>
    <source>
        <strain evidence="10">PI 553951</strain>
    </source>
</reference>
<evidence type="ECO:0000313" key="11">
    <source>
        <dbReference type="Proteomes" id="UP001457282"/>
    </source>
</evidence>
<dbReference type="EMBL" id="JBEDUW010000007">
    <property type="protein sequence ID" value="KAK9914066.1"/>
    <property type="molecule type" value="Genomic_DNA"/>
</dbReference>
<name>A0AAW1W3E3_RUBAR</name>
<dbReference type="Gene3D" id="1.20.5.4130">
    <property type="match status" value="1"/>
</dbReference>
<evidence type="ECO:0000256" key="4">
    <source>
        <dbReference type="ARBA" id="ARBA00022821"/>
    </source>
</evidence>
<evidence type="ECO:0000256" key="2">
    <source>
        <dbReference type="ARBA" id="ARBA00022737"/>
    </source>
</evidence>
<evidence type="ECO:0000256" key="5">
    <source>
        <dbReference type="ARBA" id="ARBA00022840"/>
    </source>
</evidence>
<evidence type="ECO:0000256" key="3">
    <source>
        <dbReference type="ARBA" id="ARBA00022741"/>
    </source>
</evidence>
<dbReference type="Gene3D" id="3.40.50.300">
    <property type="entry name" value="P-loop containing nucleotide triphosphate hydrolases"/>
    <property type="match status" value="1"/>
</dbReference>
<feature type="domain" description="R13L1/DRL21-like LRR repeat region" evidence="9">
    <location>
        <begin position="695"/>
        <end position="818"/>
    </location>
</feature>
<dbReference type="PRINTS" id="PR00364">
    <property type="entry name" value="DISEASERSIST"/>
</dbReference>
<keyword evidence="2" id="KW-0677">Repeat</keyword>
<accession>A0AAW1W3E3</accession>
<organism evidence="10 11">
    <name type="scientific">Rubus argutus</name>
    <name type="common">Southern blackberry</name>
    <dbReference type="NCBI Taxonomy" id="59490"/>
    <lineage>
        <taxon>Eukaryota</taxon>
        <taxon>Viridiplantae</taxon>
        <taxon>Streptophyta</taxon>
        <taxon>Embryophyta</taxon>
        <taxon>Tracheophyta</taxon>
        <taxon>Spermatophyta</taxon>
        <taxon>Magnoliopsida</taxon>
        <taxon>eudicotyledons</taxon>
        <taxon>Gunneridae</taxon>
        <taxon>Pentapetalae</taxon>
        <taxon>rosids</taxon>
        <taxon>fabids</taxon>
        <taxon>Rosales</taxon>
        <taxon>Rosaceae</taxon>
        <taxon>Rosoideae</taxon>
        <taxon>Rosoideae incertae sedis</taxon>
        <taxon>Rubus</taxon>
    </lineage>
</organism>
<evidence type="ECO:0000256" key="1">
    <source>
        <dbReference type="ARBA" id="ARBA00022614"/>
    </source>
</evidence>
<dbReference type="InterPro" id="IPR001611">
    <property type="entry name" value="Leu-rich_rpt"/>
</dbReference>
<sequence length="1387" mass="156898">MGDAVVRAFLPLLLQKLADREVLEYIGRLKGVNKMVLHKWTTTLTAIEGVLNDAEEKQLTQEGVRLWLDDLRDLAYDVEDILDAFAAKMLKRRIQRQQGCTSMLWISSLSKPKFNFSVNSEIKDITDRLEEITNREKQFGLKKLGVSTKPWKMPQTTSLIDGPVIGRDEDKKKIVDHLLSKQETCTSNFQNFQVLAVVGTGGLGKTTLAKHVFNDAATQQFSPKGWVSVSDDFDIVRVTAAILEAVTSGHVTESKELNSIQEKLSKELAGKKFLIVLDDVWDTCSYDQWTTLQSPFRVGAVGSMILVTTRDANVAKMVGDTNPYNLGLISEDDCWKIFEHHALLNDRTQNVKLLKEKVIVKCKGLPLAARTLGGLLRCRSVDEWEEILDHKMWNLSEKTGILPALKLSYHYLPSNLKRCFTYCAILPNDYEFREKQLILLWMAEGLIQQQPEENKQMEDLGSDYFKELVSRSLFQKPSKDGLRYIMHDLVTDLARWAAGKTCRRLEDKPNYDSQLRCLPKVRHSSYIRGMHDGAKKFEVYSEVVRMRTFLPLNLSPHQLSGSFPLPSFLAHKVPFDLLPKLQYLRVLSFHTYRITELPNTIGKLKHLRYLDLSHTYIRSLPDSISSLCNLQTLILEGCSQLKALPTSMRNLINLRHLNNTGVPLLEQMPPQLGRLTNLQTLPNFVVGKGSGSGVREIGSLLHLQGTLHLSKLENVIGVEDARSATLQSKERLEALSLEWSNLSVSTEIAAVVLDMLQPHRKLKELNISGYAGLKFASWIGDPSFSNMVHVRLHGCNHCQFLPPFGQLSSLKTLHIQGMDAVESVGSEFYGEGNLPFQALETLVFRYLENWKEWSPCQQDLGIGILSCLKMLSIADCPKLEGSLPEKLDSLENLSISGCEKLVMHTSPVHFEFQTESLGFLNISALKFQTKAFMKSLEKVKYLGITGCEELMSSFQNEGRLLQHLISLDRLHIEDNSALVEKLGKEAEQLLQLRILDCKLESLVLRNCRSLLKVPEGLHHLTSLQDLGIYECSNLVSFPDVGLPSSLKRITIRKCDSLLYFARYQIPSSLERIEIKYCENLKSLIETEEVVVESSSSYCLEFLAIGECPSLMSLLFKSQLPRALKQLHIWNCSLLELITDRFLDDSQLEQIHITTCPNLKFLPEGLCHLTNLQSFSISGCQSLVSLSSMSVGIIFITITDCKKLEVVHVLRDMQHNKSLNSLAVLRIDDCEGLISCFPPNLTQLDIWKMKNCKALLESQGLHSLTSLRWLSIKGKDDPSLVSFPITADKEKENKNEMMFQLPKSLIGLIICGFPNLKKLSNGFQFLNSLERLTIKDCPKLASIPEEGLPLSLEHFTIDECPLLEKRCKGRYRPKIAHLSFVRINNREI</sequence>
<dbReference type="PANTHER" id="PTHR36766">
    <property type="entry name" value="PLANT BROAD-SPECTRUM MILDEW RESISTANCE PROTEIN RPW8"/>
    <property type="match status" value="1"/>
</dbReference>
<keyword evidence="3" id="KW-0547">Nucleotide-binding</keyword>
<feature type="domain" description="Disease resistance N-terminal" evidence="7">
    <location>
        <begin position="12"/>
        <end position="98"/>
    </location>
</feature>
<dbReference type="InterPro" id="IPR058922">
    <property type="entry name" value="WHD_DRP"/>
</dbReference>
<evidence type="ECO:0000259" key="7">
    <source>
        <dbReference type="Pfam" id="PF18052"/>
    </source>
</evidence>
<dbReference type="Gene3D" id="1.10.8.430">
    <property type="entry name" value="Helical domain of apoptotic protease-activating factors"/>
    <property type="match status" value="1"/>
</dbReference>
<evidence type="ECO:0008006" key="12">
    <source>
        <dbReference type="Google" id="ProtNLM"/>
    </source>
</evidence>